<dbReference type="EMBL" id="LYDR01000127">
    <property type="protein sequence ID" value="ODA29585.1"/>
    <property type="molecule type" value="Genomic_DNA"/>
</dbReference>
<dbReference type="Proteomes" id="UP000094828">
    <property type="component" value="Unassembled WGS sequence"/>
</dbReference>
<sequence length="389" mass="41667">MIPSPFIFKSSIMLAPQTSTLNGSQPARLQVSDGQADCWTKIGTSTLATRMLRVKAVLMLLGVLGTLGGTFSSAFAQQGAAPSPTPLSGPTPVAAPVPAPPASEDPLAIVTSFSEKYGQAFNAAKIDDLIALWRATGTYEDETDGLVVTGHAALKEGFGNLFKDNPGLRIIANVQSVRPVTKEVLMFEGIVTTTAPESDATVSSFEAVLVKEGNQWLLDSVKESATVEGKAMLQNLAWLVGEWRDDNQDVSIETTVRWSSQQAFLIRAYKVRVGEEISHEGTQVIGWDAQQKTIRSWNFESDGAFGEGLWTLASGEWTIRNTLTLADGTRGSSRQILRPESADAYTVESVGRELGGVPLPSTGEIRVIRVNGESMTQVESAPNANVPGR</sequence>
<evidence type="ECO:0000256" key="1">
    <source>
        <dbReference type="SAM" id="MobiDB-lite"/>
    </source>
</evidence>
<organism evidence="2 3">
    <name type="scientific">Planctopirus hydrillae</name>
    <dbReference type="NCBI Taxonomy" id="1841610"/>
    <lineage>
        <taxon>Bacteria</taxon>
        <taxon>Pseudomonadati</taxon>
        <taxon>Planctomycetota</taxon>
        <taxon>Planctomycetia</taxon>
        <taxon>Planctomycetales</taxon>
        <taxon>Planctomycetaceae</taxon>
        <taxon>Planctopirus</taxon>
    </lineage>
</organism>
<dbReference type="Gene3D" id="3.10.450.50">
    <property type="match status" value="1"/>
</dbReference>
<feature type="compositionally biased region" description="Pro residues" evidence="1">
    <location>
        <begin position="83"/>
        <end position="98"/>
    </location>
</feature>
<name>A0A1C3E8K6_9PLAN</name>
<comment type="caution">
    <text evidence="2">The sequence shown here is derived from an EMBL/GenBank/DDBJ whole genome shotgun (WGS) entry which is preliminary data.</text>
</comment>
<dbReference type="SUPFAM" id="SSF54427">
    <property type="entry name" value="NTF2-like"/>
    <property type="match status" value="1"/>
</dbReference>
<evidence type="ECO:0008006" key="4">
    <source>
        <dbReference type="Google" id="ProtNLM"/>
    </source>
</evidence>
<gene>
    <name evidence="2" type="ORF">A6X21_07860</name>
</gene>
<keyword evidence="3" id="KW-1185">Reference proteome</keyword>
<evidence type="ECO:0000313" key="2">
    <source>
        <dbReference type="EMBL" id="ODA29585.1"/>
    </source>
</evidence>
<reference evidence="2 3" key="1">
    <citation type="submission" date="2016-05" db="EMBL/GenBank/DDBJ databases">
        <title>Genomic and physiological characterization of Planctopirus sp. isolated from fresh water lake.</title>
        <authorList>
            <person name="Subhash Y."/>
            <person name="Ramana C."/>
        </authorList>
    </citation>
    <scope>NUCLEOTIDE SEQUENCE [LARGE SCALE GENOMIC DNA]</scope>
    <source>
        <strain evidence="2 3">JC280</strain>
    </source>
</reference>
<protein>
    <recommendedName>
        <fullName evidence="4">SnoaL-like domain-containing protein</fullName>
    </recommendedName>
</protein>
<dbReference type="InterPro" id="IPR032710">
    <property type="entry name" value="NTF2-like_dom_sf"/>
</dbReference>
<proteinExistence type="predicted"/>
<evidence type="ECO:0000313" key="3">
    <source>
        <dbReference type="Proteomes" id="UP000094828"/>
    </source>
</evidence>
<dbReference type="OrthoDB" id="263788at2"/>
<feature type="region of interest" description="Disordered" evidence="1">
    <location>
        <begin position="78"/>
        <end position="98"/>
    </location>
</feature>
<accession>A0A1C3E8K6</accession>
<dbReference type="STRING" id="1841610.A6X21_07860"/>
<dbReference type="AlphaFoldDB" id="A0A1C3E8K6"/>